<feature type="compositionally biased region" description="Basic and acidic residues" evidence="1">
    <location>
        <begin position="1"/>
        <end position="10"/>
    </location>
</feature>
<dbReference type="Proteomes" id="UP000324585">
    <property type="component" value="Unassembled WGS sequence"/>
</dbReference>
<evidence type="ECO:0000256" key="1">
    <source>
        <dbReference type="SAM" id="MobiDB-lite"/>
    </source>
</evidence>
<keyword evidence="3" id="KW-1185">Reference proteome</keyword>
<name>A0A5J4Z2G3_PORPP</name>
<reference evidence="3" key="1">
    <citation type="journal article" date="2019" name="Nat. Commun.">
        <title>Expansion of phycobilisome linker gene families in mesophilic red algae.</title>
        <authorList>
            <person name="Lee J."/>
            <person name="Kim D."/>
            <person name="Bhattacharya D."/>
            <person name="Yoon H.S."/>
        </authorList>
    </citation>
    <scope>NUCLEOTIDE SEQUENCE [LARGE SCALE GENOMIC DNA]</scope>
    <source>
        <strain evidence="3">CCMP 1328</strain>
    </source>
</reference>
<organism evidence="2 3">
    <name type="scientific">Porphyridium purpureum</name>
    <name type="common">Red alga</name>
    <name type="synonym">Porphyridium cruentum</name>
    <dbReference type="NCBI Taxonomy" id="35688"/>
    <lineage>
        <taxon>Eukaryota</taxon>
        <taxon>Rhodophyta</taxon>
        <taxon>Bangiophyceae</taxon>
        <taxon>Porphyridiales</taxon>
        <taxon>Porphyridiaceae</taxon>
        <taxon>Porphyridium</taxon>
    </lineage>
</organism>
<comment type="caution">
    <text evidence="2">The sequence shown here is derived from an EMBL/GenBank/DDBJ whole genome shotgun (WGS) entry which is preliminary data.</text>
</comment>
<evidence type="ECO:0000313" key="2">
    <source>
        <dbReference type="EMBL" id="KAA8497114.1"/>
    </source>
</evidence>
<accession>A0A5J4Z2G3</accession>
<proteinExistence type="predicted"/>
<protein>
    <submittedName>
        <fullName evidence="2">Uncharacterized protein</fullName>
    </submittedName>
</protein>
<feature type="region of interest" description="Disordered" evidence="1">
    <location>
        <begin position="255"/>
        <end position="277"/>
    </location>
</feature>
<dbReference type="EMBL" id="VRMN01000002">
    <property type="protein sequence ID" value="KAA8497114.1"/>
    <property type="molecule type" value="Genomic_DNA"/>
</dbReference>
<gene>
    <name evidence="2" type="ORF">FVE85_0843</name>
</gene>
<dbReference type="AlphaFoldDB" id="A0A5J4Z2G3"/>
<feature type="compositionally biased region" description="Basic and acidic residues" evidence="1">
    <location>
        <begin position="23"/>
        <end position="33"/>
    </location>
</feature>
<evidence type="ECO:0000313" key="3">
    <source>
        <dbReference type="Proteomes" id="UP000324585"/>
    </source>
</evidence>
<feature type="compositionally biased region" description="Basic and acidic residues" evidence="1">
    <location>
        <begin position="363"/>
        <end position="401"/>
    </location>
</feature>
<sequence length="456" mass="49172">MQRMEEDTRHGARPAIGGGHRQRSADADLDRMNSPRLRALPTHDSHAGSDGTVLTMRTVKSWNTRIFAKSNTPSKDIILSKTGSPGSSGSARIAASSSAREFMPTFISLDSGKVSEALMSHKSISSEKSSATVSISSVSQEEREFLNSAAGKGEQPDFKVKARSGSAPAAVLKGMNGMGGVIPFASPAREREGDILKASAEKQKGGARKFKVFGAGMASVVGVASREGSDEMEWEREARQNSRMNTMLLKRMADARAEETQNGSDGAGQFSSKDDTVSNGLEEHAMESLESLGHDRIDSDAFKDAIDQHLLSEEEESPPLLVMHGDELDLTKSVMLFRFVGTERNNERLRKRAVAVKSASARDVARNDRQTPTDRLSEILKSLDRERSQSDSGDWERERTPSIESASNSSARERPSNIAEDVGVSAGSSGVQRTGNTPVKLGRNAKSVSFSPTNDA</sequence>
<feature type="compositionally biased region" description="Polar residues" evidence="1">
    <location>
        <begin position="446"/>
        <end position="456"/>
    </location>
</feature>
<feature type="compositionally biased region" description="Polar residues" evidence="1">
    <location>
        <begin position="426"/>
        <end position="437"/>
    </location>
</feature>
<feature type="region of interest" description="Disordered" evidence="1">
    <location>
        <begin position="1"/>
        <end position="49"/>
    </location>
</feature>
<feature type="region of interest" description="Disordered" evidence="1">
    <location>
        <begin position="357"/>
        <end position="456"/>
    </location>
</feature>